<dbReference type="PANTHER" id="PTHR30055:SF148">
    <property type="entry name" value="TETR-FAMILY TRANSCRIPTIONAL REGULATOR"/>
    <property type="match status" value="1"/>
</dbReference>
<keyword evidence="8" id="KW-1185">Reference proteome</keyword>
<dbReference type="SUPFAM" id="SSF46689">
    <property type="entry name" value="Homeodomain-like"/>
    <property type="match status" value="1"/>
</dbReference>
<proteinExistence type="predicted"/>
<dbReference type="PANTHER" id="PTHR30055">
    <property type="entry name" value="HTH-TYPE TRANSCRIPTIONAL REGULATOR RUTR"/>
    <property type="match status" value="1"/>
</dbReference>
<dbReference type="Pfam" id="PF00440">
    <property type="entry name" value="TetR_N"/>
    <property type="match status" value="1"/>
</dbReference>
<dbReference type="InterPro" id="IPR023772">
    <property type="entry name" value="DNA-bd_HTH_TetR-type_CS"/>
</dbReference>
<feature type="domain" description="HTH tetR-type" evidence="6">
    <location>
        <begin position="23"/>
        <end position="83"/>
    </location>
</feature>
<evidence type="ECO:0000313" key="7">
    <source>
        <dbReference type="EMBL" id="NYS92506.1"/>
    </source>
</evidence>
<sequence>MEHEDVTATSPERARRPGRRRDESRDEAILDATRELLVERGFENMTMDAVAERAGAGKATLYRRWPSKTHLTVDAITCRRYGDLTVDDIPDTGSLRGDLLSIRQVKHLRSDTEDLMAGLTAVIREDPQVAAAFQRQFVEARTQLMRDLLDRAERRGEIPPGRDLDMIATIAPAMISYQKVTTGKPLDPSYLERLVDTVLVPLATAEHPGSQDLADGAGALWTSADEQAGVPGR</sequence>
<dbReference type="Gene3D" id="1.10.357.10">
    <property type="entry name" value="Tetracycline Repressor, domain 2"/>
    <property type="match status" value="1"/>
</dbReference>
<dbReference type="Proteomes" id="UP000561011">
    <property type="component" value="Unassembled WGS sequence"/>
</dbReference>
<protein>
    <submittedName>
        <fullName evidence="7">TetR/AcrR family transcriptional regulator</fullName>
    </submittedName>
</protein>
<dbReference type="AlphaFoldDB" id="A0A853EPT0"/>
<dbReference type="PROSITE" id="PS50977">
    <property type="entry name" value="HTH_TETR_2"/>
    <property type="match status" value="1"/>
</dbReference>
<dbReference type="PROSITE" id="PS01081">
    <property type="entry name" value="HTH_TETR_1"/>
    <property type="match status" value="1"/>
</dbReference>
<evidence type="ECO:0000313" key="8">
    <source>
        <dbReference type="Proteomes" id="UP000561011"/>
    </source>
</evidence>
<dbReference type="GO" id="GO:0000976">
    <property type="term" value="F:transcription cis-regulatory region binding"/>
    <property type="evidence" value="ECO:0007669"/>
    <property type="project" value="TreeGrafter"/>
</dbReference>
<keyword evidence="1" id="KW-0805">Transcription regulation</keyword>
<feature type="DNA-binding region" description="H-T-H motif" evidence="4">
    <location>
        <begin position="46"/>
        <end position="65"/>
    </location>
</feature>
<dbReference type="SUPFAM" id="SSF48498">
    <property type="entry name" value="Tetracyclin repressor-like, C-terminal domain"/>
    <property type="match status" value="1"/>
</dbReference>
<dbReference type="InterPro" id="IPR036271">
    <property type="entry name" value="Tet_transcr_reg_TetR-rel_C_sf"/>
</dbReference>
<keyword evidence="3" id="KW-0804">Transcription</keyword>
<evidence type="ECO:0000256" key="1">
    <source>
        <dbReference type="ARBA" id="ARBA00023015"/>
    </source>
</evidence>
<evidence type="ECO:0000259" key="6">
    <source>
        <dbReference type="PROSITE" id="PS50977"/>
    </source>
</evidence>
<evidence type="ECO:0000256" key="3">
    <source>
        <dbReference type="ARBA" id="ARBA00023163"/>
    </source>
</evidence>
<accession>A0A853EPT0</accession>
<organism evidence="7 8">
    <name type="scientific">Sanguibacter inulinus</name>
    <dbReference type="NCBI Taxonomy" id="60922"/>
    <lineage>
        <taxon>Bacteria</taxon>
        <taxon>Bacillati</taxon>
        <taxon>Actinomycetota</taxon>
        <taxon>Actinomycetes</taxon>
        <taxon>Micrococcales</taxon>
        <taxon>Sanguibacteraceae</taxon>
        <taxon>Sanguibacter</taxon>
    </lineage>
</organism>
<evidence type="ECO:0000256" key="5">
    <source>
        <dbReference type="SAM" id="MobiDB-lite"/>
    </source>
</evidence>
<dbReference type="InterPro" id="IPR001647">
    <property type="entry name" value="HTH_TetR"/>
</dbReference>
<dbReference type="PRINTS" id="PR00455">
    <property type="entry name" value="HTHTETR"/>
</dbReference>
<dbReference type="InterPro" id="IPR011075">
    <property type="entry name" value="TetR_C"/>
</dbReference>
<reference evidence="7 8" key="1">
    <citation type="submission" date="2020-07" db="EMBL/GenBank/DDBJ databases">
        <title>MOT database genomes.</title>
        <authorList>
            <person name="Joseph S."/>
            <person name="Aduse-Opoku J."/>
            <person name="Hashim A."/>
            <person name="Wade W."/>
            <person name="Curtis M."/>
        </authorList>
    </citation>
    <scope>NUCLEOTIDE SEQUENCE [LARGE SCALE GENOMIC DNA]</scope>
    <source>
        <strain evidence="7 8">DSM 100099</strain>
    </source>
</reference>
<name>A0A853EPT0_9MICO</name>
<dbReference type="Gene3D" id="1.10.10.60">
    <property type="entry name" value="Homeodomain-like"/>
    <property type="match status" value="1"/>
</dbReference>
<dbReference type="InterPro" id="IPR009057">
    <property type="entry name" value="Homeodomain-like_sf"/>
</dbReference>
<evidence type="ECO:0000256" key="2">
    <source>
        <dbReference type="ARBA" id="ARBA00023125"/>
    </source>
</evidence>
<feature type="region of interest" description="Disordered" evidence="5">
    <location>
        <begin position="1"/>
        <end position="25"/>
    </location>
</feature>
<evidence type="ECO:0000256" key="4">
    <source>
        <dbReference type="PROSITE-ProRule" id="PRU00335"/>
    </source>
</evidence>
<gene>
    <name evidence="7" type="ORF">HZZ10_03040</name>
</gene>
<keyword evidence="2 4" id="KW-0238">DNA-binding</keyword>
<comment type="caution">
    <text evidence="7">The sequence shown here is derived from an EMBL/GenBank/DDBJ whole genome shotgun (WGS) entry which is preliminary data.</text>
</comment>
<dbReference type="EMBL" id="JACBYE010000004">
    <property type="protein sequence ID" value="NYS92506.1"/>
    <property type="molecule type" value="Genomic_DNA"/>
</dbReference>
<dbReference type="RefSeq" id="WP_218928366.1">
    <property type="nucleotide sequence ID" value="NZ_JACBYE010000004.1"/>
</dbReference>
<dbReference type="GO" id="GO:0003700">
    <property type="term" value="F:DNA-binding transcription factor activity"/>
    <property type="evidence" value="ECO:0007669"/>
    <property type="project" value="TreeGrafter"/>
</dbReference>
<dbReference type="InterPro" id="IPR050109">
    <property type="entry name" value="HTH-type_TetR-like_transc_reg"/>
</dbReference>
<dbReference type="Pfam" id="PF16859">
    <property type="entry name" value="TetR_C_11"/>
    <property type="match status" value="1"/>
</dbReference>